<dbReference type="Proteomes" id="UP000185678">
    <property type="component" value="Unassembled WGS sequence"/>
</dbReference>
<feature type="transmembrane region" description="Helical" evidence="1">
    <location>
        <begin position="12"/>
        <end position="33"/>
    </location>
</feature>
<protein>
    <submittedName>
        <fullName evidence="2">Uncharacterized protein</fullName>
    </submittedName>
</protein>
<keyword evidence="3" id="KW-1185">Reference proteome</keyword>
<evidence type="ECO:0000256" key="1">
    <source>
        <dbReference type="SAM" id="Phobius"/>
    </source>
</evidence>
<gene>
    <name evidence="2" type="ORF">SAMN05421779_10145</name>
</gene>
<dbReference type="STRING" id="80876.SAMN05421779_10145"/>
<name>A0A1N7IHN8_9PROT</name>
<keyword evidence="1" id="KW-0472">Membrane</keyword>
<organism evidence="2 3">
    <name type="scientific">Insolitispirillum peregrinum</name>
    <dbReference type="NCBI Taxonomy" id="80876"/>
    <lineage>
        <taxon>Bacteria</taxon>
        <taxon>Pseudomonadati</taxon>
        <taxon>Pseudomonadota</taxon>
        <taxon>Alphaproteobacteria</taxon>
        <taxon>Rhodospirillales</taxon>
        <taxon>Novispirillaceae</taxon>
        <taxon>Insolitispirillum</taxon>
    </lineage>
</organism>
<evidence type="ECO:0000313" key="3">
    <source>
        <dbReference type="Proteomes" id="UP000185678"/>
    </source>
</evidence>
<sequence length="225" mass="26539">MDGIDRTMKWITLKTVSLAVVVCCLTFLGWYNWYIRHTFSEILPTGWYGGDYLPPPWRADFEQAFQSEVSRFYDVMQRSGPDPTFVKINGKIYARNYYHFFGNNQQYQIYQAAAACVVAAEVNRSVGLPAPPVDVCIQYDYGDLLDELVTKYCPADRLCVYKTNDDFWMYRRSIKFYDNEDYVRWFWFGVEDEYSGKYTWVGRLFSLFPDVDPESPFGDFIRSME</sequence>
<reference evidence="2 3" key="1">
    <citation type="submission" date="2017-01" db="EMBL/GenBank/DDBJ databases">
        <authorList>
            <person name="Mah S.A."/>
            <person name="Swanson W.J."/>
            <person name="Moy G.W."/>
            <person name="Vacquier V.D."/>
        </authorList>
    </citation>
    <scope>NUCLEOTIDE SEQUENCE [LARGE SCALE GENOMIC DNA]</scope>
    <source>
        <strain evidence="2 3">DSM 11589</strain>
    </source>
</reference>
<accession>A0A1N7IHN8</accession>
<evidence type="ECO:0000313" key="2">
    <source>
        <dbReference type="EMBL" id="SIS36560.1"/>
    </source>
</evidence>
<dbReference type="AlphaFoldDB" id="A0A1N7IHN8"/>
<dbReference type="EMBL" id="FTOA01000001">
    <property type="protein sequence ID" value="SIS36560.1"/>
    <property type="molecule type" value="Genomic_DNA"/>
</dbReference>
<keyword evidence="1" id="KW-0812">Transmembrane</keyword>
<keyword evidence="1" id="KW-1133">Transmembrane helix</keyword>
<proteinExistence type="predicted"/>